<comment type="caution">
    <text evidence="1">The sequence shown here is derived from an EMBL/GenBank/DDBJ whole genome shotgun (WGS) entry which is preliminary data.</text>
</comment>
<gene>
    <name evidence="1" type="ORF">PXEA_LOCUS9075</name>
</gene>
<evidence type="ECO:0000313" key="1">
    <source>
        <dbReference type="EMBL" id="VEL15635.1"/>
    </source>
</evidence>
<dbReference type="EMBL" id="CAAALY010025288">
    <property type="protein sequence ID" value="VEL15635.1"/>
    <property type="molecule type" value="Genomic_DNA"/>
</dbReference>
<evidence type="ECO:0000313" key="2">
    <source>
        <dbReference type="Proteomes" id="UP000784294"/>
    </source>
</evidence>
<reference evidence="1" key="1">
    <citation type="submission" date="2018-11" db="EMBL/GenBank/DDBJ databases">
        <authorList>
            <consortium name="Pathogen Informatics"/>
        </authorList>
    </citation>
    <scope>NUCLEOTIDE SEQUENCE</scope>
</reference>
<keyword evidence="2" id="KW-1185">Reference proteome</keyword>
<dbReference type="Proteomes" id="UP000784294">
    <property type="component" value="Unassembled WGS sequence"/>
</dbReference>
<dbReference type="AlphaFoldDB" id="A0A3S5A5N1"/>
<name>A0A3S5A5N1_9PLAT</name>
<protein>
    <submittedName>
        <fullName evidence="1">Uncharacterized protein</fullName>
    </submittedName>
</protein>
<sequence>MAMAFTPEWTEEWPQKRFKTFCRPTGFSRREGFLCKKMRPMVCAEELGLTASEHDRSLFVAASPDSTKSRQNCRQGTY</sequence>
<accession>A0A3S5A5N1</accession>
<organism evidence="1 2">
    <name type="scientific">Protopolystoma xenopodis</name>
    <dbReference type="NCBI Taxonomy" id="117903"/>
    <lineage>
        <taxon>Eukaryota</taxon>
        <taxon>Metazoa</taxon>
        <taxon>Spiralia</taxon>
        <taxon>Lophotrochozoa</taxon>
        <taxon>Platyhelminthes</taxon>
        <taxon>Monogenea</taxon>
        <taxon>Polyopisthocotylea</taxon>
        <taxon>Polystomatidea</taxon>
        <taxon>Polystomatidae</taxon>
        <taxon>Protopolystoma</taxon>
    </lineage>
</organism>
<proteinExistence type="predicted"/>